<dbReference type="GO" id="GO:0097367">
    <property type="term" value="F:carbohydrate derivative binding"/>
    <property type="evidence" value="ECO:0007669"/>
    <property type="project" value="InterPro"/>
</dbReference>
<dbReference type="GO" id="GO:0003700">
    <property type="term" value="F:DNA-binding transcription factor activity"/>
    <property type="evidence" value="ECO:0007669"/>
    <property type="project" value="InterPro"/>
</dbReference>
<protein>
    <submittedName>
        <fullName evidence="6">MurR/RpiR family transcriptional regulator</fullName>
    </submittedName>
</protein>
<dbReference type="GO" id="GO:1901135">
    <property type="term" value="P:carbohydrate derivative metabolic process"/>
    <property type="evidence" value="ECO:0007669"/>
    <property type="project" value="InterPro"/>
</dbReference>
<feature type="domain" description="HTH rpiR-type" evidence="4">
    <location>
        <begin position="6"/>
        <end position="81"/>
    </location>
</feature>
<dbReference type="EMBL" id="VUNM01000007">
    <property type="protein sequence ID" value="MST88888.1"/>
    <property type="molecule type" value="Genomic_DNA"/>
</dbReference>
<evidence type="ECO:0000259" key="5">
    <source>
        <dbReference type="PROSITE" id="PS51464"/>
    </source>
</evidence>
<evidence type="ECO:0000256" key="3">
    <source>
        <dbReference type="ARBA" id="ARBA00023163"/>
    </source>
</evidence>
<dbReference type="InterPro" id="IPR047640">
    <property type="entry name" value="RpiR-like"/>
</dbReference>
<reference evidence="6 7" key="1">
    <citation type="submission" date="2019-08" db="EMBL/GenBank/DDBJ databases">
        <title>In-depth cultivation of the pig gut microbiome towards novel bacterial diversity and tailored functional studies.</title>
        <authorList>
            <person name="Wylensek D."/>
            <person name="Hitch T.C.A."/>
            <person name="Clavel T."/>
        </authorList>
    </citation>
    <scope>NUCLEOTIDE SEQUENCE [LARGE SCALE GENOMIC DNA]</scope>
    <source>
        <strain evidence="6 7">CA-Schmier-601-WT-3</strain>
    </source>
</reference>
<dbReference type="Pfam" id="PF01380">
    <property type="entry name" value="SIS"/>
    <property type="match status" value="1"/>
</dbReference>
<gene>
    <name evidence="6" type="ORF">FYJ79_04740</name>
</gene>
<dbReference type="SUPFAM" id="SSF46689">
    <property type="entry name" value="Homeodomain-like"/>
    <property type="match status" value="1"/>
</dbReference>
<dbReference type="RefSeq" id="WP_154514982.1">
    <property type="nucleotide sequence ID" value="NZ_VUNM01000007.1"/>
</dbReference>
<evidence type="ECO:0000256" key="1">
    <source>
        <dbReference type="ARBA" id="ARBA00023015"/>
    </source>
</evidence>
<dbReference type="Pfam" id="PF01418">
    <property type="entry name" value="HTH_6"/>
    <property type="match status" value="1"/>
</dbReference>
<keyword evidence="1" id="KW-0805">Transcription regulation</keyword>
<dbReference type="AlphaFoldDB" id="A0A844FSF5"/>
<dbReference type="InterPro" id="IPR009057">
    <property type="entry name" value="Homeodomain-like_sf"/>
</dbReference>
<dbReference type="Gene3D" id="3.40.50.10490">
    <property type="entry name" value="Glucose-6-phosphate isomerase like protein, domain 1"/>
    <property type="match status" value="1"/>
</dbReference>
<evidence type="ECO:0000313" key="6">
    <source>
        <dbReference type="EMBL" id="MST88888.1"/>
    </source>
</evidence>
<dbReference type="Gene3D" id="1.10.10.10">
    <property type="entry name" value="Winged helix-like DNA-binding domain superfamily/Winged helix DNA-binding domain"/>
    <property type="match status" value="1"/>
</dbReference>
<comment type="caution">
    <text evidence="6">The sequence shown here is derived from an EMBL/GenBank/DDBJ whole genome shotgun (WGS) entry which is preliminary data.</text>
</comment>
<keyword evidence="2" id="KW-0238">DNA-binding</keyword>
<dbReference type="InterPro" id="IPR000281">
    <property type="entry name" value="HTH_RpiR"/>
</dbReference>
<dbReference type="Proteomes" id="UP000442619">
    <property type="component" value="Unassembled WGS sequence"/>
</dbReference>
<accession>A0A844FSF5</accession>
<sequence>MSKFLKSITTTIEEHYDELTQVEKRIADYFINNMSQDDYSSKNVASQIYVSEASLSRFAKKLGFKGYREFVFAYTNQINENKRLDCLTEFTIHQYETILEKAYAIIDNHQMVKIAKWLDGYQRVFIYGVGSSSLAAQEFYSRFRRIGLDVDAQTSPNDIALNISRVTKQSLVIGISISGITEEVVNGLKAAHQKGAKTILLTGKRSAYFEAFIDEIVRLAYIPNMNVSNIISPQLPALIMIDIIYTHYLNYNREGKIEKLNETLKQINYPLEKS</sequence>
<dbReference type="SUPFAM" id="SSF53697">
    <property type="entry name" value="SIS domain"/>
    <property type="match status" value="1"/>
</dbReference>
<dbReference type="InterPro" id="IPR046348">
    <property type="entry name" value="SIS_dom_sf"/>
</dbReference>
<dbReference type="InterPro" id="IPR036388">
    <property type="entry name" value="WH-like_DNA-bd_sf"/>
</dbReference>
<evidence type="ECO:0000259" key="4">
    <source>
        <dbReference type="PROSITE" id="PS51071"/>
    </source>
</evidence>
<dbReference type="PROSITE" id="PS51071">
    <property type="entry name" value="HTH_RPIR"/>
    <property type="match status" value="1"/>
</dbReference>
<dbReference type="PANTHER" id="PTHR30514">
    <property type="entry name" value="GLUCOKINASE"/>
    <property type="match status" value="1"/>
</dbReference>
<proteinExistence type="predicted"/>
<dbReference type="CDD" id="cd05013">
    <property type="entry name" value="SIS_RpiR"/>
    <property type="match status" value="1"/>
</dbReference>
<name>A0A844FSF5_9FIRM</name>
<evidence type="ECO:0000256" key="2">
    <source>
        <dbReference type="ARBA" id="ARBA00023125"/>
    </source>
</evidence>
<feature type="domain" description="SIS" evidence="5">
    <location>
        <begin position="114"/>
        <end position="254"/>
    </location>
</feature>
<evidence type="ECO:0000313" key="7">
    <source>
        <dbReference type="Proteomes" id="UP000442619"/>
    </source>
</evidence>
<dbReference type="GO" id="GO:0003677">
    <property type="term" value="F:DNA binding"/>
    <property type="evidence" value="ECO:0007669"/>
    <property type="project" value="UniProtKB-KW"/>
</dbReference>
<keyword evidence="3" id="KW-0804">Transcription</keyword>
<dbReference type="PANTHER" id="PTHR30514:SF21">
    <property type="entry name" value="RPIR-FAMILY TRANSCRIPTIONAL REGULATOR"/>
    <property type="match status" value="1"/>
</dbReference>
<dbReference type="InterPro" id="IPR035472">
    <property type="entry name" value="RpiR-like_SIS"/>
</dbReference>
<dbReference type="InterPro" id="IPR001347">
    <property type="entry name" value="SIS_dom"/>
</dbReference>
<keyword evidence="7" id="KW-1185">Reference proteome</keyword>
<organism evidence="6 7">
    <name type="scientific">Sharpea porci</name>
    <dbReference type="NCBI Taxonomy" id="2652286"/>
    <lineage>
        <taxon>Bacteria</taxon>
        <taxon>Bacillati</taxon>
        <taxon>Bacillota</taxon>
        <taxon>Erysipelotrichia</taxon>
        <taxon>Erysipelotrichales</taxon>
        <taxon>Coprobacillaceae</taxon>
        <taxon>Sharpea</taxon>
    </lineage>
</organism>
<dbReference type="PROSITE" id="PS51464">
    <property type="entry name" value="SIS"/>
    <property type="match status" value="1"/>
</dbReference>